<keyword evidence="4" id="KW-0206">Cytoskeleton</keyword>
<dbReference type="Pfam" id="PF00307">
    <property type="entry name" value="CH"/>
    <property type="match status" value="1"/>
</dbReference>
<evidence type="ECO:0000313" key="8">
    <source>
        <dbReference type="Proteomes" id="UP000183832"/>
    </source>
</evidence>
<evidence type="ECO:0000256" key="4">
    <source>
        <dbReference type="ARBA" id="ARBA00023212"/>
    </source>
</evidence>
<sequence length="699" mass="79920">SKILIPETYAGFFELLSEDGKATRSFENVLELSRRRNIRVLVRESFVIRSNNSSKTLHAGEILTPISDNGKALQCKTSKNQLISLPLDCKAKFSPIATKEDSISGVHSVSHSINIRLNHKNLLYGTRLIYLFFSLIQVKNLLQKRMPLIVRLVHGFPPKGLKSGFVPELRLLGCIEVENNIFALSLQKDVELISIPLNAKLKLLIAKNMEQLENFSEYKRLVDKANRLLHDDVENRLQVIDLKLNEKDSKKDSIVVKDSLLSNGYILKTSANSDEKQLEKKVLANSQLAANEYDEIDQIYDYVRGLAALPKNMNNFEFISETTTPYNEPKLQQQLQKDVRDVTKTVVIGSTRSSNNFSKTDSNFLNSSQWIKHELMEKPIPPSLKTIPSKKQHHPRRPTLIFGKNNSSTHCPKIPSPQKEVTEMSPQSPLFHIRYKSLSSLQLASDINPINHIQRPLTSKIKTSHHIHNTYSFKSLQAHNNYELKKSSSTGTNQFRGDLKSSTLESSSSNNKTPERGRSRSVNLGNILEGFFKKSHKKKYLDRTLYLSTRFCCILYFVKRKDLSIIEELCTGAAYCQYMDMLFPGSVPMKRVKFRTNLEHEYIQNFKILQAAFKKMNVDKIVPVDRLIKGRFQDNFEFLQWFKKFFDANYDGRDYDPLEARFGIGLGSAALQNELGVGDGVLKRQMQQPARRVVHNGDY</sequence>
<evidence type="ECO:0000256" key="3">
    <source>
        <dbReference type="ARBA" id="ARBA00022490"/>
    </source>
</evidence>
<accession>A0A1J1I7Z4</accession>
<organism evidence="7 8">
    <name type="scientific">Clunio marinus</name>
    <dbReference type="NCBI Taxonomy" id="568069"/>
    <lineage>
        <taxon>Eukaryota</taxon>
        <taxon>Metazoa</taxon>
        <taxon>Ecdysozoa</taxon>
        <taxon>Arthropoda</taxon>
        <taxon>Hexapoda</taxon>
        <taxon>Insecta</taxon>
        <taxon>Pterygota</taxon>
        <taxon>Neoptera</taxon>
        <taxon>Endopterygota</taxon>
        <taxon>Diptera</taxon>
        <taxon>Nematocera</taxon>
        <taxon>Chironomoidea</taxon>
        <taxon>Chironomidae</taxon>
        <taxon>Clunio</taxon>
    </lineage>
</organism>
<comment type="subcellular location">
    <subcellularLocation>
        <location evidence="1">Cytoplasm</location>
        <location evidence="1">Cytoskeleton</location>
    </subcellularLocation>
</comment>
<dbReference type="EMBL" id="CVRI01000043">
    <property type="protein sequence ID" value="CRK95858.1"/>
    <property type="molecule type" value="Genomic_DNA"/>
</dbReference>
<evidence type="ECO:0000259" key="6">
    <source>
        <dbReference type="PROSITE" id="PS50021"/>
    </source>
</evidence>
<dbReference type="PANTHER" id="PTHR10623">
    <property type="entry name" value="MICROTUBULE-ASSOCIATED PROTEIN RP/EB FAMILY MEMBER"/>
    <property type="match status" value="1"/>
</dbReference>
<name>A0A1J1I7Z4_9DIPT</name>
<keyword evidence="3" id="KW-0963">Cytoplasm</keyword>
<evidence type="ECO:0000256" key="2">
    <source>
        <dbReference type="ARBA" id="ARBA00010729"/>
    </source>
</evidence>
<evidence type="ECO:0000256" key="5">
    <source>
        <dbReference type="SAM" id="MobiDB-lite"/>
    </source>
</evidence>
<evidence type="ECO:0000256" key="1">
    <source>
        <dbReference type="ARBA" id="ARBA00004245"/>
    </source>
</evidence>
<dbReference type="Proteomes" id="UP000183832">
    <property type="component" value="Unassembled WGS sequence"/>
</dbReference>
<feature type="non-terminal residue" evidence="7">
    <location>
        <position position="1"/>
    </location>
</feature>
<dbReference type="PROSITE" id="PS50021">
    <property type="entry name" value="CH"/>
    <property type="match status" value="1"/>
</dbReference>
<reference evidence="7 8" key="1">
    <citation type="submission" date="2015-04" db="EMBL/GenBank/DDBJ databases">
        <authorList>
            <person name="Syromyatnikov M.Y."/>
            <person name="Popov V.N."/>
        </authorList>
    </citation>
    <scope>NUCLEOTIDE SEQUENCE [LARGE SCALE GENOMIC DNA]</scope>
</reference>
<dbReference type="InterPro" id="IPR027328">
    <property type="entry name" value="MAPRE"/>
</dbReference>
<dbReference type="SUPFAM" id="SSF47576">
    <property type="entry name" value="Calponin-homology domain, CH-domain"/>
    <property type="match status" value="1"/>
</dbReference>
<protein>
    <submittedName>
        <fullName evidence="7">CLUMA_CG009305, isoform A</fullName>
    </submittedName>
</protein>
<proteinExistence type="inferred from homology"/>
<feature type="region of interest" description="Disordered" evidence="5">
    <location>
        <begin position="486"/>
        <end position="520"/>
    </location>
</feature>
<dbReference type="AlphaFoldDB" id="A0A1J1I7Z4"/>
<dbReference type="InterPro" id="IPR036872">
    <property type="entry name" value="CH_dom_sf"/>
</dbReference>
<feature type="compositionally biased region" description="Low complexity" evidence="5">
    <location>
        <begin position="500"/>
        <end position="512"/>
    </location>
</feature>
<dbReference type="InterPro" id="IPR001715">
    <property type="entry name" value="CH_dom"/>
</dbReference>
<gene>
    <name evidence="7" type="primary">EB family member 1</name>
    <name evidence="7" type="ORF">CLUMA_CG009305</name>
</gene>
<feature type="region of interest" description="Disordered" evidence="5">
    <location>
        <begin position="400"/>
        <end position="422"/>
    </location>
</feature>
<dbReference type="InterPro" id="IPR025946">
    <property type="entry name" value="CABIT_dom"/>
</dbReference>
<dbReference type="GO" id="GO:0005856">
    <property type="term" value="C:cytoskeleton"/>
    <property type="evidence" value="ECO:0007669"/>
    <property type="project" value="UniProtKB-SubCell"/>
</dbReference>
<dbReference type="FunFam" id="1.10.418.10:FF:000007">
    <property type="entry name" value="Microtubule-associated protein, RP/EB family, member 2"/>
    <property type="match status" value="1"/>
</dbReference>
<dbReference type="GO" id="GO:0008017">
    <property type="term" value="F:microtubule binding"/>
    <property type="evidence" value="ECO:0007669"/>
    <property type="project" value="InterPro"/>
</dbReference>
<keyword evidence="8" id="KW-1185">Reference proteome</keyword>
<evidence type="ECO:0000313" key="7">
    <source>
        <dbReference type="EMBL" id="CRK95858.1"/>
    </source>
</evidence>
<comment type="similarity">
    <text evidence="2">Belongs to the MAPRE family.</text>
</comment>
<dbReference type="OrthoDB" id="6077228at2759"/>
<dbReference type="Pfam" id="PF12736">
    <property type="entry name" value="CABIT"/>
    <property type="match status" value="1"/>
</dbReference>
<dbReference type="Gene3D" id="1.10.418.10">
    <property type="entry name" value="Calponin-like domain"/>
    <property type="match status" value="1"/>
</dbReference>
<feature type="domain" description="Calponin-homology (CH)" evidence="6">
    <location>
        <begin position="539"/>
        <end position="647"/>
    </location>
</feature>